<gene>
    <name evidence="18" type="ORF">CTOB1V02_LOCUS3086</name>
</gene>
<evidence type="ECO:0000256" key="11">
    <source>
        <dbReference type="ARBA" id="ARBA00023136"/>
    </source>
</evidence>
<dbReference type="FunFam" id="3.40.640.10:FF:000020">
    <property type="entry name" value="sphingosine-1-phosphate lyase 1"/>
    <property type="match status" value="1"/>
</dbReference>
<dbReference type="GO" id="GO:0019752">
    <property type="term" value="P:carboxylic acid metabolic process"/>
    <property type="evidence" value="ECO:0007669"/>
    <property type="project" value="InterPro"/>
</dbReference>
<evidence type="ECO:0000256" key="5">
    <source>
        <dbReference type="ARBA" id="ARBA00022692"/>
    </source>
</evidence>
<dbReference type="EC" id="4.1.2.27" evidence="14"/>
<organism evidence="18">
    <name type="scientific">Cyprideis torosa</name>
    <dbReference type="NCBI Taxonomy" id="163714"/>
    <lineage>
        <taxon>Eukaryota</taxon>
        <taxon>Metazoa</taxon>
        <taxon>Ecdysozoa</taxon>
        <taxon>Arthropoda</taxon>
        <taxon>Crustacea</taxon>
        <taxon>Oligostraca</taxon>
        <taxon>Ostracoda</taxon>
        <taxon>Podocopa</taxon>
        <taxon>Podocopida</taxon>
        <taxon>Cytherocopina</taxon>
        <taxon>Cytheroidea</taxon>
        <taxon>Cytherideidae</taxon>
        <taxon>Cyprideis</taxon>
    </lineage>
</organism>
<dbReference type="InterPro" id="IPR015422">
    <property type="entry name" value="PyrdxlP-dep_Trfase_small"/>
</dbReference>
<dbReference type="Gene3D" id="3.40.640.10">
    <property type="entry name" value="Type I PLP-dependent aspartate aminotransferase-like (Major domain)"/>
    <property type="match status" value="1"/>
</dbReference>
<dbReference type="OrthoDB" id="10254570at2759"/>
<dbReference type="PANTHER" id="PTHR42735:SF6">
    <property type="entry name" value="SPHINGOSINE-1-PHOSPHATE LYASE 1"/>
    <property type="match status" value="1"/>
</dbReference>
<dbReference type="PANTHER" id="PTHR42735">
    <property type="match status" value="1"/>
</dbReference>
<evidence type="ECO:0000256" key="2">
    <source>
        <dbReference type="ARBA" id="ARBA00004389"/>
    </source>
</evidence>
<comment type="subcellular location">
    <subcellularLocation>
        <location evidence="2">Endoplasmic reticulum membrane</location>
        <topology evidence="2">Single-pass membrane protein</topology>
    </subcellularLocation>
</comment>
<dbReference type="InterPro" id="IPR002129">
    <property type="entry name" value="PyrdxlP-dep_de-COase"/>
</dbReference>
<name>A0A7R8W6A1_9CRUS</name>
<evidence type="ECO:0000256" key="12">
    <source>
        <dbReference type="ARBA" id="ARBA00023239"/>
    </source>
</evidence>
<evidence type="ECO:0000256" key="17">
    <source>
        <dbReference type="RuleBase" id="RU000382"/>
    </source>
</evidence>
<dbReference type="GO" id="GO:0008117">
    <property type="term" value="F:sphinganine-1-phosphate aldolase activity"/>
    <property type="evidence" value="ECO:0007669"/>
    <property type="project" value="UniProtKB-EC"/>
</dbReference>
<evidence type="ECO:0000256" key="10">
    <source>
        <dbReference type="ARBA" id="ARBA00023098"/>
    </source>
</evidence>
<evidence type="ECO:0000256" key="16">
    <source>
        <dbReference type="PIRSR" id="PIRSR602129-50"/>
    </source>
</evidence>
<keyword evidence="11" id="KW-0472">Membrane</keyword>
<dbReference type="GO" id="GO:0030149">
    <property type="term" value="P:sphingolipid catabolic process"/>
    <property type="evidence" value="ECO:0007669"/>
    <property type="project" value="TreeGrafter"/>
</dbReference>
<evidence type="ECO:0000256" key="7">
    <source>
        <dbReference type="ARBA" id="ARBA00022898"/>
    </source>
</evidence>
<comment type="pathway">
    <text evidence="3">Lipid metabolism; sphingolipid metabolism.</text>
</comment>
<keyword evidence="9" id="KW-1133">Transmembrane helix</keyword>
<evidence type="ECO:0000256" key="13">
    <source>
        <dbReference type="ARBA" id="ARBA00038302"/>
    </source>
</evidence>
<keyword evidence="12 17" id="KW-0456">Lyase</keyword>
<dbReference type="InterPro" id="IPR015421">
    <property type="entry name" value="PyrdxlP-dep_Trfase_major"/>
</dbReference>
<evidence type="ECO:0000256" key="3">
    <source>
        <dbReference type="ARBA" id="ARBA00004760"/>
    </source>
</evidence>
<dbReference type="GO" id="GO:0030170">
    <property type="term" value="F:pyridoxal phosphate binding"/>
    <property type="evidence" value="ECO:0007669"/>
    <property type="project" value="InterPro"/>
</dbReference>
<reference evidence="18" key="1">
    <citation type="submission" date="2020-11" db="EMBL/GenBank/DDBJ databases">
        <authorList>
            <person name="Tran Van P."/>
        </authorList>
    </citation>
    <scope>NUCLEOTIDE SEQUENCE</scope>
</reference>
<evidence type="ECO:0000256" key="8">
    <source>
        <dbReference type="ARBA" id="ARBA00022919"/>
    </source>
</evidence>
<dbReference type="GO" id="GO:0005789">
    <property type="term" value="C:endoplasmic reticulum membrane"/>
    <property type="evidence" value="ECO:0007669"/>
    <property type="project" value="UniProtKB-SubCell"/>
</dbReference>
<dbReference type="Gene3D" id="3.90.1150.10">
    <property type="entry name" value="Aspartate Aminotransferase, domain 1"/>
    <property type="match status" value="1"/>
</dbReference>
<proteinExistence type="inferred from homology"/>
<evidence type="ECO:0000256" key="1">
    <source>
        <dbReference type="ARBA" id="ARBA00001933"/>
    </source>
</evidence>
<dbReference type="SUPFAM" id="SSF53383">
    <property type="entry name" value="PLP-dependent transferases"/>
    <property type="match status" value="1"/>
</dbReference>
<dbReference type="InterPro" id="IPR050477">
    <property type="entry name" value="GrpII_AminoAcid_Decarb"/>
</dbReference>
<keyword evidence="10" id="KW-0443">Lipid metabolism</keyword>
<dbReference type="EMBL" id="OB660510">
    <property type="protein sequence ID" value="CAD7225140.1"/>
    <property type="molecule type" value="Genomic_DNA"/>
</dbReference>
<keyword evidence="6" id="KW-0256">Endoplasmic reticulum</keyword>
<protein>
    <recommendedName>
        <fullName evidence="14">sphinganine-1-phosphate aldolase</fullName>
        <ecNumber evidence="14">4.1.2.27</ecNumber>
    </recommendedName>
    <alternativeName>
        <fullName evidence="15">Sphingosine-1-phosphate aldolase</fullName>
    </alternativeName>
</protein>
<keyword evidence="5" id="KW-0812">Transmembrane</keyword>
<evidence type="ECO:0000256" key="6">
    <source>
        <dbReference type="ARBA" id="ARBA00022824"/>
    </source>
</evidence>
<dbReference type="InterPro" id="IPR015424">
    <property type="entry name" value="PyrdxlP-dep_Trfase"/>
</dbReference>
<evidence type="ECO:0000256" key="15">
    <source>
        <dbReference type="ARBA" id="ARBA00042568"/>
    </source>
</evidence>
<feature type="modified residue" description="N6-(pyridoxal phosphate)lysine" evidence="16">
    <location>
        <position position="337"/>
    </location>
</feature>
<evidence type="ECO:0000313" key="18">
    <source>
        <dbReference type="EMBL" id="CAD7225140.1"/>
    </source>
</evidence>
<dbReference type="Pfam" id="PF00282">
    <property type="entry name" value="Pyridoxal_deC"/>
    <property type="match status" value="1"/>
</dbReference>
<sequence length="564" mass="61759">MLKPVEVATEAINSFCKDVPPWKLVLISSACTLSTLYFYRQLQRYDEIWATLKLRAIRLVLKLPKYRKELNDAMAKIDNTLTKDFEEVLDGMKYCTSLPEHGLGEEETIRELERNLKLGHYKATAGTLSGTVYHAEAANHRVQAKALDKAAWTNPLHADVFPGVRKMEAEVVAMCCRLFHGGPSAGGTMTLGGTESILLACLAYRNKAQTEKGIDRPEIVCSVATHSAFDKAAFYFGMKIRHVPVDPVTQRIKVQDVKRAINRNTCMLVASAPSFPHGIIDPVTEIAQLGLEYGIPVHVDACLGGFLLCFMEDAGFSPPPFDFRVPGVTSISADTHKYAYCIKGSSVILYKDKDKVSGTSLLPEAGFPLSYSACDSSCKAFLVLPPQDLRNHQVFVQPSWTGGVYATATTTGSRPGALVAATWAALMFRGKSGFIETTRKVVNTARYIEEKIRAIPGLKTLGRPDTSVIPIFSDRFSIYRFADELSSRGYNLSLLQYPPAIHLAVTLCHTEPGIADSFINACQEAAAEILKSPDSKTSGSVRMAFRISPELKTSAANGAVKKTD</sequence>
<comment type="pathway">
    <text evidence="4">Sphingolipid metabolism.</text>
</comment>
<keyword evidence="8" id="KW-0746">Sphingolipid metabolism</keyword>
<comment type="similarity">
    <text evidence="13">Belongs to the group II decarboxylase family. Sphingosine-1-phosphate lyase subfamily.</text>
</comment>
<dbReference type="AlphaFoldDB" id="A0A7R8W6A1"/>
<keyword evidence="7 16" id="KW-0663">Pyridoxal phosphate</keyword>
<evidence type="ECO:0000256" key="14">
    <source>
        <dbReference type="ARBA" id="ARBA00038965"/>
    </source>
</evidence>
<evidence type="ECO:0000256" key="9">
    <source>
        <dbReference type="ARBA" id="ARBA00022989"/>
    </source>
</evidence>
<accession>A0A7R8W6A1</accession>
<evidence type="ECO:0000256" key="4">
    <source>
        <dbReference type="ARBA" id="ARBA00004991"/>
    </source>
</evidence>
<comment type="cofactor">
    <cofactor evidence="1 16 17">
        <name>pyridoxal 5'-phosphate</name>
        <dbReference type="ChEBI" id="CHEBI:597326"/>
    </cofactor>
</comment>